<proteinExistence type="predicted"/>
<evidence type="ECO:0000313" key="2">
    <source>
        <dbReference type="EMBL" id="SEG33862.1"/>
    </source>
</evidence>
<feature type="domain" description="AAA" evidence="1">
    <location>
        <begin position="1"/>
        <end position="172"/>
    </location>
</feature>
<dbReference type="InterPro" id="IPR025669">
    <property type="entry name" value="AAA_dom"/>
</dbReference>
<dbReference type="SUPFAM" id="SSF52540">
    <property type="entry name" value="P-loop containing nucleoside triphosphate hydrolases"/>
    <property type="match status" value="1"/>
</dbReference>
<keyword evidence="3" id="KW-1185">Reference proteome</keyword>
<dbReference type="AlphaFoldDB" id="A0A1H5ZC30"/>
<dbReference type="STRING" id="1120964.GCA_001313265_05509"/>
<name>A0A1H5ZC30_9BACT</name>
<dbReference type="Gene3D" id="3.40.50.300">
    <property type="entry name" value="P-loop containing nucleotide triphosphate hydrolases"/>
    <property type="match status" value="1"/>
</dbReference>
<organism evidence="2 3">
    <name type="scientific">Algoriphagus boritolerans DSM 17298 = JCM 18970</name>
    <dbReference type="NCBI Taxonomy" id="1120964"/>
    <lineage>
        <taxon>Bacteria</taxon>
        <taxon>Pseudomonadati</taxon>
        <taxon>Bacteroidota</taxon>
        <taxon>Cytophagia</taxon>
        <taxon>Cytophagales</taxon>
        <taxon>Cyclobacteriaceae</taxon>
        <taxon>Algoriphagus</taxon>
    </lineage>
</organism>
<reference evidence="3" key="1">
    <citation type="submission" date="2016-10" db="EMBL/GenBank/DDBJ databases">
        <authorList>
            <person name="Varghese N."/>
            <person name="Submissions S."/>
        </authorList>
    </citation>
    <scope>NUCLEOTIDE SEQUENCE [LARGE SCALE GENOMIC DNA]</scope>
    <source>
        <strain evidence="3">DSM 17298</strain>
    </source>
</reference>
<evidence type="ECO:0000259" key="1">
    <source>
        <dbReference type="Pfam" id="PF13614"/>
    </source>
</evidence>
<dbReference type="InterPro" id="IPR027417">
    <property type="entry name" value="P-loop_NTPase"/>
</dbReference>
<dbReference type="InterPro" id="IPR050678">
    <property type="entry name" value="DNA_Partitioning_ATPase"/>
</dbReference>
<dbReference type="PIRSF" id="PIRSF009320">
    <property type="entry name" value="Nuc_binding_HP_1000"/>
    <property type="match status" value="1"/>
</dbReference>
<dbReference type="PANTHER" id="PTHR13696:SF99">
    <property type="entry name" value="COBYRINIC ACID AC-DIAMIDE SYNTHASE"/>
    <property type="match status" value="1"/>
</dbReference>
<protein>
    <submittedName>
        <fullName evidence="2">Chromosome partitioning protein</fullName>
    </submittedName>
</protein>
<dbReference type="OrthoDB" id="9815116at2"/>
<sequence length="248" mass="27348">MKTISIMNHKGGTGKTTSSINIGAGLAKKGLKVLLLDIDSQANLTEGLGKGDPELSVYDSIRENKKLPILHVSENLDLVPSSIDLLGAEMEIVSKIGREQILNKLLKPVRPDYDYIIIDCPPSVGLLTVNAMVASDVILIPLLGEYFAYKGVDRLLGIVQEVRESLNEKLEIGGVFITQINPNRILTKTIVEKLTEDLQDKVFETKIRINVALAEAQLQGQTIFDYAPESYGAKDYEMLVDEILNRLN</sequence>
<dbReference type="RefSeq" id="WP_103926039.1">
    <property type="nucleotide sequence ID" value="NZ_FNVR01000026.1"/>
</dbReference>
<accession>A0A1H5ZC30</accession>
<evidence type="ECO:0000313" key="3">
    <source>
        <dbReference type="Proteomes" id="UP000236736"/>
    </source>
</evidence>
<dbReference type="EMBL" id="FNVR01000026">
    <property type="protein sequence ID" value="SEG33862.1"/>
    <property type="molecule type" value="Genomic_DNA"/>
</dbReference>
<gene>
    <name evidence="2" type="ORF">SAMN03080598_03431</name>
</gene>
<dbReference type="Pfam" id="PF13614">
    <property type="entry name" value="AAA_31"/>
    <property type="match status" value="1"/>
</dbReference>
<dbReference type="FunFam" id="3.40.50.300:FF:000285">
    <property type="entry name" value="Sporulation initiation inhibitor Soj"/>
    <property type="match status" value="1"/>
</dbReference>
<dbReference type="PANTHER" id="PTHR13696">
    <property type="entry name" value="P-LOOP CONTAINING NUCLEOSIDE TRIPHOSPHATE HYDROLASE"/>
    <property type="match status" value="1"/>
</dbReference>
<dbReference type="CDD" id="cd02042">
    <property type="entry name" value="ParAB_family"/>
    <property type="match status" value="1"/>
</dbReference>
<dbReference type="Proteomes" id="UP000236736">
    <property type="component" value="Unassembled WGS sequence"/>
</dbReference>